<dbReference type="EMBL" id="CAMXCT030001535">
    <property type="protein sequence ID" value="CAL4778288.1"/>
    <property type="molecule type" value="Genomic_DNA"/>
</dbReference>
<evidence type="ECO:0000256" key="2">
    <source>
        <dbReference type="ARBA" id="ARBA00008926"/>
    </source>
</evidence>
<dbReference type="PANTHER" id="PTHR23198:SF6">
    <property type="entry name" value="NUCLEAR PORE COMPLEX PROTEIN NUP98-NUP96"/>
    <property type="match status" value="1"/>
</dbReference>
<keyword evidence="3" id="KW-0813">Transport</keyword>
<evidence type="ECO:0000256" key="6">
    <source>
        <dbReference type="ARBA" id="ARBA00023010"/>
    </source>
</evidence>
<feature type="region of interest" description="Disordered" evidence="9">
    <location>
        <begin position="99"/>
        <end position="136"/>
    </location>
</feature>
<feature type="compositionally biased region" description="Pro residues" evidence="9">
    <location>
        <begin position="415"/>
        <end position="426"/>
    </location>
</feature>
<dbReference type="GO" id="GO:0006405">
    <property type="term" value="P:RNA export from nucleus"/>
    <property type="evidence" value="ECO:0007669"/>
    <property type="project" value="TreeGrafter"/>
</dbReference>
<sequence length="806" mass="87147">MTALHSPRRALSPPRLEIPVLPEVPAMAISFNLPSTPVSRTPEPGFRSFAEPPVDRPTSPSPVGSPCCGHRPMRSPSPPPAAMAMAMAQMAQMAPLQFRSPSPVPSMSSTAPGGTSPWRRQPGEAPANLAPAPGRHAVPGTGLEALCAAGPAGSITQRLNDTHLVPLRHMLPLGPRSDSQTTQSTVMQAALDPSAAPQPQPQPSPLQGHRVVRSVLHPVPQPVMQPVMHPAMPYGMVPAAGTPVRAACCQLPPGVLVAMPPSAAPGTAPLAVPPVLRFSAQVASPRPVATSEAARQVHIPQEPPLPSSQLASPATPPHRLCGAPEGSPRLSPRSTQSPRGKGEDGEKTDLPAETKGEDSLSKQLRELQHAKEEAAAQVAQSEQAILMRKGQLKRETFLALKSGGLSEALRRWPSPEHPAGPCPAQTPSPRESRSSRAAMASRELQEESEQTEAVPLQALELEESPLPQAPVPPVPSTDAAPERTPPERTPPECTPPELPVTETLSRGSRMTKTESLPERLTFEEEAVRCCKTLNKIGGQISSEHLRDLRKPRQLPPQVVKLLQAIALLLGHKDVKVSNLKKLLADTLPQKLSAFDPRRITQLQRTKLRALLSSAEVQPDQIATLCLPFTSLAQWCECVMIFLSHTQMLQSEKEKEKAEKAEEPQTKPSRSSRGLSSLQIQPDLTRLSPEQLKEVKDLTITKPNIGSVVFHGTTDCSTLDLQKDIVLKRGYVLVYPDTKRKPPLGEGLNKPATVTMYECFPPGEQIGDKEAKDYKEKIKRMTEENGACKFIDYDCQTGVWKFDVARF</sequence>
<dbReference type="GO" id="GO:0006606">
    <property type="term" value="P:protein import into nucleus"/>
    <property type="evidence" value="ECO:0007669"/>
    <property type="project" value="TreeGrafter"/>
</dbReference>
<dbReference type="GO" id="GO:0051028">
    <property type="term" value="P:mRNA transport"/>
    <property type="evidence" value="ECO:0007669"/>
    <property type="project" value="UniProtKB-KW"/>
</dbReference>
<organism evidence="11">
    <name type="scientific">Cladocopium goreaui</name>
    <dbReference type="NCBI Taxonomy" id="2562237"/>
    <lineage>
        <taxon>Eukaryota</taxon>
        <taxon>Sar</taxon>
        <taxon>Alveolata</taxon>
        <taxon>Dinophyceae</taxon>
        <taxon>Suessiales</taxon>
        <taxon>Symbiodiniaceae</taxon>
        <taxon>Cladocopium</taxon>
    </lineage>
</organism>
<dbReference type="Gene3D" id="3.30.1610.10">
    <property type="entry name" value="Peptidase S59, nucleoporin"/>
    <property type="match status" value="1"/>
</dbReference>
<comment type="caution">
    <text evidence="11">The sequence shown here is derived from an EMBL/GenBank/DDBJ whole genome shotgun (WGS) entry which is preliminary data.</text>
</comment>
<comment type="subcellular location">
    <subcellularLocation>
        <location evidence="1">Nucleus</location>
        <location evidence="1">Nuclear pore complex</location>
    </subcellularLocation>
</comment>
<keyword evidence="13" id="KW-1185">Reference proteome</keyword>
<dbReference type="PROSITE" id="PS51434">
    <property type="entry name" value="NUP_C"/>
    <property type="match status" value="1"/>
</dbReference>
<evidence type="ECO:0000313" key="12">
    <source>
        <dbReference type="EMBL" id="CAL4778288.1"/>
    </source>
</evidence>
<evidence type="ECO:0000256" key="7">
    <source>
        <dbReference type="ARBA" id="ARBA00023132"/>
    </source>
</evidence>
<evidence type="ECO:0000313" key="11">
    <source>
        <dbReference type="EMBL" id="CAI3990976.1"/>
    </source>
</evidence>
<feature type="region of interest" description="Disordered" evidence="9">
    <location>
        <begin position="652"/>
        <end position="679"/>
    </location>
</feature>
<dbReference type="Pfam" id="PF04096">
    <property type="entry name" value="Nucleoporin2"/>
    <property type="match status" value="1"/>
</dbReference>
<feature type="region of interest" description="Disordered" evidence="9">
    <location>
        <begin position="465"/>
        <end position="517"/>
    </location>
</feature>
<dbReference type="Gene3D" id="1.20.920.60">
    <property type="match status" value="1"/>
</dbReference>
<gene>
    <name evidence="11" type="ORF">C1SCF055_LOCUS17923</name>
</gene>
<reference evidence="12 13" key="2">
    <citation type="submission" date="2024-05" db="EMBL/GenBank/DDBJ databases">
        <authorList>
            <person name="Chen Y."/>
            <person name="Shah S."/>
            <person name="Dougan E. K."/>
            <person name="Thang M."/>
            <person name="Chan C."/>
        </authorList>
    </citation>
    <scope>NUCLEOTIDE SEQUENCE [LARGE SCALE GENOMIC DNA]</scope>
</reference>
<comment type="similarity">
    <text evidence="2">Belongs to the nucleoporin GLFG family.</text>
</comment>
<protein>
    <submittedName>
        <fullName evidence="12">Nuclear pore complex protein Nup98-Nup96</fullName>
    </submittedName>
</protein>
<dbReference type="AlphaFoldDB" id="A0A9P1CGJ3"/>
<reference evidence="11" key="1">
    <citation type="submission" date="2022-10" db="EMBL/GenBank/DDBJ databases">
        <authorList>
            <person name="Chen Y."/>
            <person name="Dougan E. K."/>
            <person name="Chan C."/>
            <person name="Rhodes N."/>
            <person name="Thang M."/>
        </authorList>
    </citation>
    <scope>NUCLEOTIDE SEQUENCE</scope>
</reference>
<evidence type="ECO:0000256" key="8">
    <source>
        <dbReference type="ARBA" id="ARBA00023242"/>
    </source>
</evidence>
<dbReference type="Proteomes" id="UP001152797">
    <property type="component" value="Unassembled WGS sequence"/>
</dbReference>
<feature type="region of interest" description="Disordered" evidence="9">
    <location>
        <begin position="287"/>
        <end position="360"/>
    </location>
</feature>
<dbReference type="EMBL" id="CAMXCT020001535">
    <property type="protein sequence ID" value="CAL1144351.1"/>
    <property type="molecule type" value="Genomic_DNA"/>
</dbReference>
<dbReference type="GO" id="GO:0003723">
    <property type="term" value="F:RNA binding"/>
    <property type="evidence" value="ECO:0007669"/>
    <property type="project" value="TreeGrafter"/>
</dbReference>
<evidence type="ECO:0000313" key="13">
    <source>
        <dbReference type="Proteomes" id="UP001152797"/>
    </source>
</evidence>
<dbReference type="OrthoDB" id="311594at2759"/>
<dbReference type="GO" id="GO:0044614">
    <property type="term" value="C:nuclear pore cytoplasmic filaments"/>
    <property type="evidence" value="ECO:0007669"/>
    <property type="project" value="TreeGrafter"/>
</dbReference>
<keyword evidence="6" id="KW-0811">Translocation</keyword>
<dbReference type="GO" id="GO:0000973">
    <property type="term" value="P:post-transcriptional tethering of RNA polymerase II gene DNA at nuclear periphery"/>
    <property type="evidence" value="ECO:0007669"/>
    <property type="project" value="TreeGrafter"/>
</dbReference>
<dbReference type="GO" id="GO:0034398">
    <property type="term" value="P:telomere tethering at nuclear periphery"/>
    <property type="evidence" value="ECO:0007669"/>
    <property type="project" value="TreeGrafter"/>
</dbReference>
<keyword evidence="8" id="KW-0539">Nucleus</keyword>
<feature type="region of interest" description="Disordered" evidence="9">
    <location>
        <begin position="409"/>
        <end position="453"/>
    </location>
</feature>
<dbReference type="InterPro" id="IPR037665">
    <property type="entry name" value="Nucleoporin_S59-like"/>
</dbReference>
<feature type="region of interest" description="Disordered" evidence="9">
    <location>
        <begin position="35"/>
        <end position="81"/>
    </location>
</feature>
<feature type="compositionally biased region" description="Basic and acidic residues" evidence="9">
    <location>
        <begin position="652"/>
        <end position="664"/>
    </location>
</feature>
<evidence type="ECO:0000256" key="5">
    <source>
        <dbReference type="ARBA" id="ARBA00022927"/>
    </source>
</evidence>
<proteinExistence type="inferred from homology"/>
<evidence type="ECO:0000259" key="10">
    <source>
        <dbReference type="PROSITE" id="PS51434"/>
    </source>
</evidence>
<feature type="compositionally biased region" description="Basic and acidic residues" evidence="9">
    <location>
        <begin position="340"/>
        <end position="360"/>
    </location>
</feature>
<dbReference type="PANTHER" id="PTHR23198">
    <property type="entry name" value="NUCLEOPORIN"/>
    <property type="match status" value="1"/>
</dbReference>
<accession>A0A9P1CGJ3</accession>
<dbReference type="InterPro" id="IPR036903">
    <property type="entry name" value="Nup98_auto-Pept-S59_dom_sf"/>
</dbReference>
<dbReference type="SUPFAM" id="SSF82215">
    <property type="entry name" value="C-terminal autoproteolytic domain of nucleoporin nup98"/>
    <property type="match status" value="1"/>
</dbReference>
<dbReference type="EMBL" id="CAMXCT010001535">
    <property type="protein sequence ID" value="CAI3990976.1"/>
    <property type="molecule type" value="Genomic_DNA"/>
</dbReference>
<evidence type="ECO:0000256" key="1">
    <source>
        <dbReference type="ARBA" id="ARBA00004567"/>
    </source>
</evidence>
<dbReference type="InterPro" id="IPR007230">
    <property type="entry name" value="Nup98_auto-Pept-S59_dom"/>
</dbReference>
<evidence type="ECO:0000256" key="3">
    <source>
        <dbReference type="ARBA" id="ARBA00022448"/>
    </source>
</evidence>
<keyword evidence="5" id="KW-0653">Protein transport</keyword>
<keyword evidence="4" id="KW-0509">mRNA transport</keyword>
<dbReference type="GO" id="GO:0017056">
    <property type="term" value="F:structural constituent of nuclear pore"/>
    <property type="evidence" value="ECO:0007669"/>
    <property type="project" value="InterPro"/>
</dbReference>
<feature type="compositionally biased region" description="Basic and acidic residues" evidence="9">
    <location>
        <begin position="480"/>
        <end position="490"/>
    </location>
</feature>
<keyword evidence="7" id="KW-0906">Nuclear pore complex</keyword>
<evidence type="ECO:0000256" key="9">
    <source>
        <dbReference type="SAM" id="MobiDB-lite"/>
    </source>
</evidence>
<name>A0A9P1CGJ3_9DINO</name>
<feature type="compositionally biased region" description="Polar residues" evidence="9">
    <location>
        <begin position="665"/>
        <end position="679"/>
    </location>
</feature>
<feature type="domain" description="Peptidase S59" evidence="10">
    <location>
        <begin position="674"/>
        <end position="806"/>
    </location>
</feature>
<evidence type="ECO:0000256" key="4">
    <source>
        <dbReference type="ARBA" id="ARBA00022816"/>
    </source>
</evidence>
<dbReference type="GO" id="GO:0008139">
    <property type="term" value="F:nuclear localization sequence binding"/>
    <property type="evidence" value="ECO:0007669"/>
    <property type="project" value="TreeGrafter"/>
</dbReference>